<dbReference type="Pfam" id="PF00990">
    <property type="entry name" value="GGDEF"/>
    <property type="match status" value="1"/>
</dbReference>
<dbReference type="STRING" id="79604.AAY81_07415"/>
<gene>
    <name evidence="2" type="ORF">SAMN02910314_01049</name>
</gene>
<dbReference type="AlphaFoldDB" id="A0A1H8S6H8"/>
<dbReference type="InterPro" id="IPR000160">
    <property type="entry name" value="GGDEF_dom"/>
</dbReference>
<dbReference type="SMART" id="SM00267">
    <property type="entry name" value="GGDEF"/>
    <property type="match status" value="1"/>
</dbReference>
<dbReference type="Pfam" id="PF08495">
    <property type="entry name" value="FIST"/>
    <property type="match status" value="1"/>
</dbReference>
<dbReference type="InterPro" id="IPR043128">
    <property type="entry name" value="Rev_trsase/Diguanyl_cyclase"/>
</dbReference>
<accession>A0A1H8S6H8</accession>
<evidence type="ECO:0000313" key="2">
    <source>
        <dbReference type="EMBL" id="SEO74147.1"/>
    </source>
</evidence>
<dbReference type="GO" id="GO:0052621">
    <property type="term" value="F:diguanylate cyclase activity"/>
    <property type="evidence" value="ECO:0007669"/>
    <property type="project" value="TreeGrafter"/>
</dbReference>
<evidence type="ECO:0000259" key="1">
    <source>
        <dbReference type="PROSITE" id="PS50887"/>
    </source>
</evidence>
<reference evidence="3" key="1">
    <citation type="submission" date="2016-10" db="EMBL/GenBank/DDBJ databases">
        <authorList>
            <person name="Varghese N."/>
        </authorList>
    </citation>
    <scope>NUCLEOTIDE SEQUENCE [LARGE SCALE GENOMIC DNA]</scope>
    <source>
        <strain evidence="3">DSM 21843</strain>
    </source>
</reference>
<protein>
    <submittedName>
        <fullName evidence="2">Diguanylate cyclase (GGDEF) domain-containing protein</fullName>
    </submittedName>
</protein>
<dbReference type="PANTHER" id="PTHR45138">
    <property type="entry name" value="REGULATORY COMPONENTS OF SENSORY TRANSDUCTION SYSTEM"/>
    <property type="match status" value="1"/>
</dbReference>
<dbReference type="NCBIfam" id="TIGR00254">
    <property type="entry name" value="GGDEF"/>
    <property type="match status" value="1"/>
</dbReference>
<proteinExistence type="predicted"/>
<keyword evidence="3" id="KW-1185">Reference proteome</keyword>
<dbReference type="PANTHER" id="PTHR45138:SF9">
    <property type="entry name" value="DIGUANYLATE CYCLASE DGCM-RELATED"/>
    <property type="match status" value="1"/>
</dbReference>
<dbReference type="SMART" id="SM00897">
    <property type="entry name" value="FIST"/>
    <property type="match status" value="1"/>
</dbReference>
<sequence>MKLYQIIYHDDESFKDELSEIAAQRDAIPDSTAFFNICSCSTDFSMLTHAASIIEDIFPGAPYIGASTYNNIVNAENVPESMTICCWLFEDARSYVHVGQLPLAETNEQGINAGSIITKEVNSLSYVRAVQLFTTLELSSMTELCDRLGALNPSIHLAGGAAFFPVINKPDARVISSAGTCADKSIVYAALCGPRLHVTSLFISGWKPLGRELQVTKSEGNIVHEFDGKPAFEAYRHYLHAENDESFANTIRAFPLAFQQDGVSITREPIFCTPEGSLVLTSDISNARTMRIAYGDPDAILRDAREAATIIRRFKPEGILAVSCASRHVFWGDQIARETRPFQEVAPTYGMYSASEFIRTGSSVYQNNVSLVILALREGKAADHIPYANQVGNDQIHMGSTPTLRLATFIQAVTDELEEANRKLDIMARMDTLTGLYNRGEIERRIEVAVGGQPAVGGFSPLDSGETSLIMLDVDNFKAINDTYGHKAGDTVLQHLGSTLRRFSRTYPLEGVAGRWGGEEFMVLLGNCNADAAARVAESIRQHFAGIEEPGMETQTVSLGVTQVRRGESADDVLRRVDDALYAAKAKGKNCVVVF</sequence>
<dbReference type="PROSITE" id="PS50887">
    <property type="entry name" value="GGDEF"/>
    <property type="match status" value="1"/>
</dbReference>
<dbReference type="RefSeq" id="WP_074777213.1">
    <property type="nucleotide sequence ID" value="NZ_FOEC01000005.1"/>
</dbReference>
<dbReference type="Gene3D" id="3.30.70.270">
    <property type="match status" value="1"/>
</dbReference>
<dbReference type="OrthoDB" id="8526884at2"/>
<name>A0A1H8S6H8_9ACTN</name>
<dbReference type="Proteomes" id="UP000182975">
    <property type="component" value="Unassembled WGS sequence"/>
</dbReference>
<dbReference type="InterPro" id="IPR019494">
    <property type="entry name" value="FIST_C"/>
</dbReference>
<dbReference type="Pfam" id="PF10442">
    <property type="entry name" value="FIST_C"/>
    <property type="match status" value="1"/>
</dbReference>
<dbReference type="InterPro" id="IPR050469">
    <property type="entry name" value="Diguanylate_Cyclase"/>
</dbReference>
<dbReference type="SUPFAM" id="SSF55073">
    <property type="entry name" value="Nucleotide cyclase"/>
    <property type="match status" value="1"/>
</dbReference>
<dbReference type="InterPro" id="IPR013702">
    <property type="entry name" value="FIST_domain_N"/>
</dbReference>
<dbReference type="CDD" id="cd01949">
    <property type="entry name" value="GGDEF"/>
    <property type="match status" value="1"/>
</dbReference>
<dbReference type="EMBL" id="FOEC01000005">
    <property type="protein sequence ID" value="SEO74147.1"/>
    <property type="molecule type" value="Genomic_DNA"/>
</dbReference>
<organism evidence="2 3">
    <name type="scientific">Denitrobacterium detoxificans</name>
    <dbReference type="NCBI Taxonomy" id="79604"/>
    <lineage>
        <taxon>Bacteria</taxon>
        <taxon>Bacillati</taxon>
        <taxon>Actinomycetota</taxon>
        <taxon>Coriobacteriia</taxon>
        <taxon>Eggerthellales</taxon>
        <taxon>Eggerthellaceae</taxon>
        <taxon>Denitrobacterium</taxon>
    </lineage>
</organism>
<dbReference type="InterPro" id="IPR029787">
    <property type="entry name" value="Nucleotide_cyclase"/>
</dbReference>
<feature type="domain" description="GGDEF" evidence="1">
    <location>
        <begin position="465"/>
        <end position="595"/>
    </location>
</feature>
<dbReference type="SMART" id="SM01204">
    <property type="entry name" value="FIST_C"/>
    <property type="match status" value="1"/>
</dbReference>
<evidence type="ECO:0000313" key="3">
    <source>
        <dbReference type="Proteomes" id="UP000182975"/>
    </source>
</evidence>